<feature type="region of interest" description="Disordered" evidence="1">
    <location>
        <begin position="1"/>
        <end position="44"/>
    </location>
</feature>
<accession>A0ABN1NA65</accession>
<evidence type="ECO:0000313" key="3">
    <source>
        <dbReference type="Proteomes" id="UP001499967"/>
    </source>
</evidence>
<feature type="compositionally biased region" description="Basic and acidic residues" evidence="1">
    <location>
        <begin position="15"/>
        <end position="27"/>
    </location>
</feature>
<name>A0ABN1NA65_9PSEU</name>
<dbReference type="Proteomes" id="UP001499967">
    <property type="component" value="Unassembled WGS sequence"/>
</dbReference>
<proteinExistence type="predicted"/>
<dbReference type="EMBL" id="BAAAHP010000187">
    <property type="protein sequence ID" value="GAA0897938.1"/>
    <property type="molecule type" value="Genomic_DNA"/>
</dbReference>
<comment type="caution">
    <text evidence="2">The sequence shown here is derived from an EMBL/GenBank/DDBJ whole genome shotgun (WGS) entry which is preliminary data.</text>
</comment>
<protein>
    <submittedName>
        <fullName evidence="2">Uncharacterized protein</fullName>
    </submittedName>
</protein>
<organism evidence="2 3">
    <name type="scientific">Pseudonocardia zijingensis</name>
    <dbReference type="NCBI Taxonomy" id="153376"/>
    <lineage>
        <taxon>Bacteria</taxon>
        <taxon>Bacillati</taxon>
        <taxon>Actinomycetota</taxon>
        <taxon>Actinomycetes</taxon>
        <taxon>Pseudonocardiales</taxon>
        <taxon>Pseudonocardiaceae</taxon>
        <taxon>Pseudonocardia</taxon>
    </lineage>
</organism>
<evidence type="ECO:0000313" key="2">
    <source>
        <dbReference type="EMBL" id="GAA0897938.1"/>
    </source>
</evidence>
<gene>
    <name evidence="2" type="ORF">GCM10009559_59470</name>
</gene>
<keyword evidence="3" id="KW-1185">Reference proteome</keyword>
<reference evidence="2 3" key="1">
    <citation type="journal article" date="2019" name="Int. J. Syst. Evol. Microbiol.">
        <title>The Global Catalogue of Microorganisms (GCM) 10K type strain sequencing project: providing services to taxonomists for standard genome sequencing and annotation.</title>
        <authorList>
            <consortium name="The Broad Institute Genomics Platform"/>
            <consortium name="The Broad Institute Genome Sequencing Center for Infectious Disease"/>
            <person name="Wu L."/>
            <person name="Ma J."/>
        </authorList>
    </citation>
    <scope>NUCLEOTIDE SEQUENCE [LARGE SCALE GENOMIC DNA]</scope>
    <source>
        <strain evidence="2 3">JCM 11117</strain>
    </source>
</reference>
<evidence type="ECO:0000256" key="1">
    <source>
        <dbReference type="SAM" id="MobiDB-lite"/>
    </source>
</evidence>
<sequence length="59" mass="6570">MINRSTPQRNARHALHADGRHSAERPNGRPVSALVPVPPQYHGGRHRAGLFARLTRTAR</sequence>